<organism evidence="1 2">
    <name type="scientific">Kuenenia stuttgartiensis</name>
    <dbReference type="NCBI Taxonomy" id="174633"/>
    <lineage>
        <taxon>Bacteria</taxon>
        <taxon>Pseudomonadati</taxon>
        <taxon>Planctomycetota</taxon>
        <taxon>Candidatus Brocadiia</taxon>
        <taxon>Candidatus Brocadiales</taxon>
        <taxon>Candidatus Brocadiaceae</taxon>
        <taxon>Candidatus Kuenenia</taxon>
    </lineage>
</organism>
<proteinExistence type="predicted"/>
<dbReference type="Proteomes" id="UP000501926">
    <property type="component" value="Chromosome"/>
</dbReference>
<protein>
    <submittedName>
        <fullName evidence="1">Uncharacterized protein</fullName>
    </submittedName>
</protein>
<accession>A0A6G7GSJ9</accession>
<reference evidence="1 2" key="1">
    <citation type="submission" date="2020-02" db="EMBL/GenBank/DDBJ databases">
        <title>Newly sequenced genome of strain CSTR1 showed variability in Candidatus Kuenenia stuttgartiensis genomes.</title>
        <authorList>
            <person name="Ding C."/>
            <person name="Adrian L."/>
        </authorList>
    </citation>
    <scope>NUCLEOTIDE SEQUENCE [LARGE SCALE GENOMIC DNA]</scope>
    <source>
        <strain evidence="1 2">CSTR1</strain>
    </source>
</reference>
<name>A0A6G7GSJ9_KUEST</name>
<dbReference type="EMBL" id="CP049055">
    <property type="protein sequence ID" value="QII12421.1"/>
    <property type="molecule type" value="Genomic_DNA"/>
</dbReference>
<sequence>MGGEIDRKCLEDLKKNIRKQEDADIKKRKAVECFGGKIICFLCGESKGMGSGGGG</sequence>
<gene>
    <name evidence="1" type="ORF">KsCSTR_30420</name>
</gene>
<evidence type="ECO:0000313" key="1">
    <source>
        <dbReference type="EMBL" id="QII12421.1"/>
    </source>
</evidence>
<evidence type="ECO:0000313" key="2">
    <source>
        <dbReference type="Proteomes" id="UP000501926"/>
    </source>
</evidence>
<dbReference type="AlphaFoldDB" id="A0A6G7GSJ9"/>